<keyword evidence="3" id="KW-0186">Copper</keyword>
<feature type="domain" description="Tyrosinase copper-binding" evidence="4">
    <location>
        <begin position="66"/>
        <end position="83"/>
    </location>
</feature>
<dbReference type="AlphaFoldDB" id="A0A250J906"/>
<accession>A0A250J906</accession>
<dbReference type="PROSITE" id="PS00498">
    <property type="entry name" value="TYROSINASE_2"/>
    <property type="match status" value="1"/>
</dbReference>
<dbReference type="PANTHER" id="PTHR11474:SF126">
    <property type="entry name" value="TYROSINASE-LIKE PROTEIN TYR-1-RELATED"/>
    <property type="match status" value="1"/>
</dbReference>
<dbReference type="InterPro" id="IPR008922">
    <property type="entry name" value="Di-copper_centre_dom_sf"/>
</dbReference>
<comment type="similarity">
    <text evidence="1">Belongs to the tyrosinase family.</text>
</comment>
<evidence type="ECO:0000313" key="7">
    <source>
        <dbReference type="Proteomes" id="UP000217257"/>
    </source>
</evidence>
<keyword evidence="2" id="KW-0479">Metal-binding</keyword>
<dbReference type="EMBL" id="CP022098">
    <property type="protein sequence ID" value="ATB39997.1"/>
    <property type="molecule type" value="Genomic_DNA"/>
</dbReference>
<dbReference type="InterPro" id="IPR050316">
    <property type="entry name" value="Tyrosinase/Hemocyanin"/>
</dbReference>
<reference evidence="6 7" key="1">
    <citation type="submission" date="2017-06" db="EMBL/GenBank/DDBJ databases">
        <title>Sequencing and comparative analysis of myxobacterial genomes.</title>
        <authorList>
            <person name="Rupp O."/>
            <person name="Goesmann A."/>
            <person name="Sogaard-Andersen L."/>
        </authorList>
    </citation>
    <scope>NUCLEOTIDE SEQUENCE [LARGE SCALE GENOMIC DNA]</scope>
    <source>
        <strain evidence="6 7">DSM 52655</strain>
    </source>
</reference>
<evidence type="ECO:0000259" key="5">
    <source>
        <dbReference type="PROSITE" id="PS00498"/>
    </source>
</evidence>
<dbReference type="PROSITE" id="PS00497">
    <property type="entry name" value="TYROSINASE_1"/>
    <property type="match status" value="1"/>
</dbReference>
<proteinExistence type="inferred from homology"/>
<keyword evidence="6" id="KW-0503">Monooxygenase</keyword>
<gene>
    <name evidence="6" type="ORF">CYFUS_005445</name>
</gene>
<feature type="domain" description="Tyrosinase copper-binding" evidence="5">
    <location>
        <begin position="223"/>
        <end position="234"/>
    </location>
</feature>
<protein>
    <submittedName>
        <fullName evidence="6">Tyrosinase (Monophenol monooxygenase)</fullName>
    </submittedName>
</protein>
<evidence type="ECO:0000256" key="3">
    <source>
        <dbReference type="ARBA" id="ARBA00023008"/>
    </source>
</evidence>
<sequence>MIRRNILSDEGARQQFIDGVLALKDPARFPWPGQPGLSIYDFFVAWHHQSMMLFTPPSQRDRNSAHSGPAFLPWHRYFLLRFEGYLIDALGAPDFRLPYWDWSTDAALSDPRLSPIWSQDAMGRFTNPGLWQVRVVPAERGLTRLAQPRPLDRSLGVLGATLPSRDAVRTVLRDQILYDAPPYNSSSSGFRNYLEGWEGPARIHNAVHVWIGGDMADSTSPNDPMFYLHHGNVDRVWRAWQLRYPNAPYVPPQNASNTLAFHRIDDALYSVFRETTPVTPRGVLDPLALGAPFGATNHYDYDSLTDLQG</sequence>
<dbReference type="Proteomes" id="UP000217257">
    <property type="component" value="Chromosome"/>
</dbReference>
<name>A0A250J906_9BACT</name>
<dbReference type="RefSeq" id="WP_095987949.1">
    <property type="nucleotide sequence ID" value="NZ_CP022098.1"/>
</dbReference>
<dbReference type="PRINTS" id="PR00092">
    <property type="entry name" value="TYROSINASE"/>
</dbReference>
<evidence type="ECO:0000313" key="6">
    <source>
        <dbReference type="EMBL" id="ATB39997.1"/>
    </source>
</evidence>
<dbReference type="GO" id="GO:0004497">
    <property type="term" value="F:monooxygenase activity"/>
    <property type="evidence" value="ECO:0007669"/>
    <property type="project" value="UniProtKB-KW"/>
</dbReference>
<dbReference type="Pfam" id="PF00264">
    <property type="entry name" value="Tyrosinase"/>
    <property type="match status" value="1"/>
</dbReference>
<evidence type="ECO:0000256" key="2">
    <source>
        <dbReference type="ARBA" id="ARBA00022723"/>
    </source>
</evidence>
<dbReference type="KEGG" id="cfus:CYFUS_005445"/>
<dbReference type="SUPFAM" id="SSF48056">
    <property type="entry name" value="Di-copper centre-containing domain"/>
    <property type="match status" value="1"/>
</dbReference>
<dbReference type="PANTHER" id="PTHR11474">
    <property type="entry name" value="TYROSINASE FAMILY MEMBER"/>
    <property type="match status" value="1"/>
</dbReference>
<dbReference type="GO" id="GO:0046872">
    <property type="term" value="F:metal ion binding"/>
    <property type="evidence" value="ECO:0007669"/>
    <property type="project" value="UniProtKB-KW"/>
</dbReference>
<keyword evidence="6" id="KW-0560">Oxidoreductase</keyword>
<evidence type="ECO:0000259" key="4">
    <source>
        <dbReference type="PROSITE" id="PS00497"/>
    </source>
</evidence>
<dbReference type="InterPro" id="IPR002227">
    <property type="entry name" value="Tyrosinase_Cu-bd"/>
</dbReference>
<dbReference type="Gene3D" id="1.10.1280.10">
    <property type="entry name" value="Di-copper center containing domain from catechol oxidase"/>
    <property type="match status" value="1"/>
</dbReference>
<organism evidence="6 7">
    <name type="scientific">Cystobacter fuscus</name>
    <dbReference type="NCBI Taxonomy" id="43"/>
    <lineage>
        <taxon>Bacteria</taxon>
        <taxon>Pseudomonadati</taxon>
        <taxon>Myxococcota</taxon>
        <taxon>Myxococcia</taxon>
        <taxon>Myxococcales</taxon>
        <taxon>Cystobacterineae</taxon>
        <taxon>Archangiaceae</taxon>
        <taxon>Cystobacter</taxon>
    </lineage>
</organism>
<evidence type="ECO:0000256" key="1">
    <source>
        <dbReference type="ARBA" id="ARBA00009928"/>
    </source>
</evidence>